<sequence length="124" mass="14055">MRARSRADRHNGQSKSTWRDAGQSRLLANKSFGRYKANRGEDAETATLGTVGKESTISLRRSIDWLPVNSPSVGSLPHRYRRQRVRPGKDCSPPFLPQRVGTFARVRRLPEFHPSIPLHIQPLT</sequence>
<dbReference type="EMBL" id="CM055748">
    <property type="protein sequence ID" value="KAJ7995691.1"/>
    <property type="molecule type" value="Genomic_DNA"/>
</dbReference>
<reference evidence="1" key="1">
    <citation type="submission" date="2021-05" db="EMBL/GenBank/DDBJ databases">
        <authorList>
            <person name="Pan Q."/>
            <person name="Jouanno E."/>
            <person name="Zahm M."/>
            <person name="Klopp C."/>
            <person name="Cabau C."/>
            <person name="Louis A."/>
            <person name="Berthelot C."/>
            <person name="Parey E."/>
            <person name="Roest Crollius H."/>
            <person name="Montfort J."/>
            <person name="Robinson-Rechavi M."/>
            <person name="Bouchez O."/>
            <person name="Lampietro C."/>
            <person name="Lopez Roques C."/>
            <person name="Donnadieu C."/>
            <person name="Postlethwait J."/>
            <person name="Bobe J."/>
            <person name="Dillon D."/>
            <person name="Chandos A."/>
            <person name="von Hippel F."/>
            <person name="Guiguen Y."/>
        </authorList>
    </citation>
    <scope>NUCLEOTIDE SEQUENCE</scope>
    <source>
        <strain evidence="1">YG-Jan2019</strain>
    </source>
</reference>
<gene>
    <name evidence="1" type="ORF">DPEC_G00247200</name>
</gene>
<proteinExistence type="predicted"/>
<name>A0ACC2FWG3_DALPE</name>
<accession>A0ACC2FWG3</accession>
<evidence type="ECO:0000313" key="2">
    <source>
        <dbReference type="Proteomes" id="UP001157502"/>
    </source>
</evidence>
<organism evidence="1 2">
    <name type="scientific">Dallia pectoralis</name>
    <name type="common">Alaska blackfish</name>
    <dbReference type="NCBI Taxonomy" id="75939"/>
    <lineage>
        <taxon>Eukaryota</taxon>
        <taxon>Metazoa</taxon>
        <taxon>Chordata</taxon>
        <taxon>Craniata</taxon>
        <taxon>Vertebrata</taxon>
        <taxon>Euteleostomi</taxon>
        <taxon>Actinopterygii</taxon>
        <taxon>Neopterygii</taxon>
        <taxon>Teleostei</taxon>
        <taxon>Protacanthopterygii</taxon>
        <taxon>Esociformes</taxon>
        <taxon>Umbridae</taxon>
        <taxon>Dallia</taxon>
    </lineage>
</organism>
<protein>
    <submittedName>
        <fullName evidence="1">Uncharacterized protein</fullName>
    </submittedName>
</protein>
<comment type="caution">
    <text evidence="1">The sequence shown here is derived from an EMBL/GenBank/DDBJ whole genome shotgun (WGS) entry which is preliminary data.</text>
</comment>
<evidence type="ECO:0000313" key="1">
    <source>
        <dbReference type="EMBL" id="KAJ7995691.1"/>
    </source>
</evidence>
<dbReference type="Proteomes" id="UP001157502">
    <property type="component" value="Chromosome 21"/>
</dbReference>
<keyword evidence="2" id="KW-1185">Reference proteome</keyword>